<reference evidence="2 3" key="1">
    <citation type="journal article" date="2019" name="Int. J. Syst. Evol. Microbiol.">
        <title>The Global Catalogue of Microorganisms (GCM) 10K type strain sequencing project: providing services to taxonomists for standard genome sequencing and annotation.</title>
        <authorList>
            <consortium name="The Broad Institute Genomics Platform"/>
            <consortium name="The Broad Institute Genome Sequencing Center for Infectious Disease"/>
            <person name="Wu L."/>
            <person name="Ma J."/>
        </authorList>
    </citation>
    <scope>NUCLEOTIDE SEQUENCE [LARGE SCALE GENOMIC DNA]</scope>
    <source>
        <strain evidence="2 3">JCM 4565</strain>
    </source>
</reference>
<dbReference type="Proteomes" id="UP001500063">
    <property type="component" value="Unassembled WGS sequence"/>
</dbReference>
<evidence type="ECO:0000313" key="3">
    <source>
        <dbReference type="Proteomes" id="UP001500063"/>
    </source>
</evidence>
<keyword evidence="3" id="KW-1185">Reference proteome</keyword>
<evidence type="ECO:0000313" key="2">
    <source>
        <dbReference type="EMBL" id="GAA0380940.1"/>
    </source>
</evidence>
<evidence type="ECO:0000256" key="1">
    <source>
        <dbReference type="SAM" id="SignalP"/>
    </source>
</evidence>
<comment type="caution">
    <text evidence="2">The sequence shown here is derived from an EMBL/GenBank/DDBJ whole genome shotgun (WGS) entry which is preliminary data.</text>
</comment>
<gene>
    <name evidence="2" type="ORF">GCM10010319_69220</name>
</gene>
<dbReference type="RefSeq" id="WP_344124342.1">
    <property type="nucleotide sequence ID" value="NZ_BAAABW010000042.1"/>
</dbReference>
<feature type="chain" id="PRO_5046373553" description="Secreted protein" evidence="1">
    <location>
        <begin position="30"/>
        <end position="177"/>
    </location>
</feature>
<proteinExistence type="predicted"/>
<sequence>MAVSRTWMRSVALAAVTALVTCAPTSVSAHPHPRPPAQLQCQGTESVTYDPGVTLWPRKFDVRTDGQFDCTDSAGKVKSGSYGEHFSLTAGCNDLLGGFEEQRTFSWSTGDTSVVDASGSSTAVAGQVITTITGTVTQGRFLGRTAVQVITLPQPGVLQCLTTGFTGAKGVTTLVIT</sequence>
<dbReference type="EMBL" id="BAAABW010000042">
    <property type="protein sequence ID" value="GAA0380940.1"/>
    <property type="molecule type" value="Genomic_DNA"/>
</dbReference>
<organism evidence="2 3">
    <name type="scientific">Streptomyces blastmyceticus</name>
    <dbReference type="NCBI Taxonomy" id="68180"/>
    <lineage>
        <taxon>Bacteria</taxon>
        <taxon>Bacillati</taxon>
        <taxon>Actinomycetota</taxon>
        <taxon>Actinomycetes</taxon>
        <taxon>Kitasatosporales</taxon>
        <taxon>Streptomycetaceae</taxon>
        <taxon>Streptomyces</taxon>
    </lineage>
</organism>
<evidence type="ECO:0008006" key="4">
    <source>
        <dbReference type="Google" id="ProtNLM"/>
    </source>
</evidence>
<name>A0ABN0Y2T2_9ACTN</name>
<protein>
    <recommendedName>
        <fullName evidence="4">Secreted protein</fullName>
    </recommendedName>
</protein>
<accession>A0ABN0Y2T2</accession>
<feature type="signal peptide" evidence="1">
    <location>
        <begin position="1"/>
        <end position="29"/>
    </location>
</feature>
<keyword evidence="1" id="KW-0732">Signal</keyword>